<evidence type="ECO:0000313" key="3">
    <source>
        <dbReference type="Proteomes" id="UP001338125"/>
    </source>
</evidence>
<dbReference type="EMBL" id="JAVFKD010000014">
    <property type="protein sequence ID" value="KAK5989960.1"/>
    <property type="molecule type" value="Genomic_DNA"/>
</dbReference>
<protein>
    <submittedName>
        <fullName evidence="2">Uncharacterized protein</fullName>
    </submittedName>
</protein>
<evidence type="ECO:0000313" key="2">
    <source>
        <dbReference type="EMBL" id="KAK5989960.1"/>
    </source>
</evidence>
<evidence type="ECO:0000256" key="1">
    <source>
        <dbReference type="SAM" id="SignalP"/>
    </source>
</evidence>
<feature type="chain" id="PRO_5045045049" evidence="1">
    <location>
        <begin position="22"/>
        <end position="376"/>
    </location>
</feature>
<accession>A0ABR0SDX3</accession>
<comment type="caution">
    <text evidence="2">The sequence shown here is derived from an EMBL/GenBank/DDBJ whole genome shotgun (WGS) entry which is preliminary data.</text>
</comment>
<proteinExistence type="predicted"/>
<gene>
    <name evidence="2" type="ORF">PT974_08223</name>
</gene>
<name>A0ABR0SDX3_9HYPO</name>
<dbReference type="Proteomes" id="UP001338125">
    <property type="component" value="Unassembled WGS sequence"/>
</dbReference>
<feature type="signal peptide" evidence="1">
    <location>
        <begin position="1"/>
        <end position="21"/>
    </location>
</feature>
<sequence>MYRDLLAPFGLCALLLPSVAGRLPSEGYVGRSIHRPAFGPWPIPANNTFHITIDSVGNALLNIAVKATAYTTVTFTKSTTVTATESLTVTVTESTTVQSTRGATSIATDSRASMTTIHTTTQGTVQTQSAPVISTSMTKEANASNPSLCVDDKCYPKLPSTVTSVPFGPGSTDPAGQLPTHKPPTMLFNFTEKCDSVSELAEDCRITLNCDTSMGLYPTCEDSECKCLAKPCLRASTCFPFNQCRTDFEEHFCTREMESDTSTNPLGLCGCRPRITDCLLKGTNPHYYCGADFNCTEPYFSLYPEFPQCNTGDPKYPKGRCQCGQVNCPKSGTDRDFEVCKDLINCETSGLGRRSYCNVKYGNESTGRQDGYCTCV</sequence>
<keyword evidence="3" id="KW-1185">Reference proteome</keyword>
<organism evidence="2 3">
    <name type="scientific">Cladobotryum mycophilum</name>
    <dbReference type="NCBI Taxonomy" id="491253"/>
    <lineage>
        <taxon>Eukaryota</taxon>
        <taxon>Fungi</taxon>
        <taxon>Dikarya</taxon>
        <taxon>Ascomycota</taxon>
        <taxon>Pezizomycotina</taxon>
        <taxon>Sordariomycetes</taxon>
        <taxon>Hypocreomycetidae</taxon>
        <taxon>Hypocreales</taxon>
        <taxon>Hypocreaceae</taxon>
        <taxon>Cladobotryum</taxon>
    </lineage>
</organism>
<keyword evidence="1" id="KW-0732">Signal</keyword>
<reference evidence="2 3" key="1">
    <citation type="submission" date="2024-01" db="EMBL/GenBank/DDBJ databases">
        <title>Complete genome of Cladobotryum mycophilum ATHUM6906.</title>
        <authorList>
            <person name="Christinaki A.C."/>
            <person name="Myridakis A.I."/>
            <person name="Kouvelis V.N."/>
        </authorList>
    </citation>
    <scope>NUCLEOTIDE SEQUENCE [LARGE SCALE GENOMIC DNA]</scope>
    <source>
        <strain evidence="2 3">ATHUM6906</strain>
    </source>
</reference>